<dbReference type="PANTHER" id="PTHR47843:SF5">
    <property type="entry name" value="BTB_POZ DOMAIN PROTEIN"/>
    <property type="match status" value="1"/>
</dbReference>
<dbReference type="STRING" id="357750.A0A2S6CM61"/>
<feature type="domain" description="BTB" evidence="1">
    <location>
        <begin position="30"/>
        <end position="89"/>
    </location>
</feature>
<accession>A0A2S6CM61</accession>
<dbReference type="Pfam" id="PF00651">
    <property type="entry name" value="BTB"/>
    <property type="match status" value="1"/>
</dbReference>
<dbReference type="EMBL" id="PNEN01000209">
    <property type="protein sequence ID" value="PPJ60817.1"/>
    <property type="molecule type" value="Genomic_DNA"/>
</dbReference>
<evidence type="ECO:0000313" key="2">
    <source>
        <dbReference type="EMBL" id="PPJ60817.1"/>
    </source>
</evidence>
<dbReference type="PROSITE" id="PS50097">
    <property type="entry name" value="BTB"/>
    <property type="match status" value="1"/>
</dbReference>
<dbReference type="InterPro" id="IPR000210">
    <property type="entry name" value="BTB/POZ_dom"/>
</dbReference>
<dbReference type="SUPFAM" id="SSF54695">
    <property type="entry name" value="POZ domain"/>
    <property type="match status" value="1"/>
</dbReference>
<dbReference type="Proteomes" id="UP000237631">
    <property type="component" value="Unassembled WGS sequence"/>
</dbReference>
<proteinExistence type="predicted"/>
<dbReference type="PANTHER" id="PTHR47843">
    <property type="entry name" value="BTB DOMAIN-CONTAINING PROTEIN-RELATED"/>
    <property type="match status" value="1"/>
</dbReference>
<evidence type="ECO:0000313" key="3">
    <source>
        <dbReference type="Proteomes" id="UP000237631"/>
    </source>
</evidence>
<evidence type="ECO:0000259" key="1">
    <source>
        <dbReference type="PROSITE" id="PS50097"/>
    </source>
</evidence>
<dbReference type="InterPro" id="IPR011333">
    <property type="entry name" value="SKP1/BTB/POZ_sf"/>
</dbReference>
<sequence>MAPGKKRKASDEAKDSHNVLGRIYETGEWADLTVEAQDGKMFKVHKTIVCPASTFFHAACTSGFRETHTNHIKLLETNAVVDAILRRFYGVPAAWTEEATYGTCEQLQLECWQDLIRLRTAADKVTEICATNWDC</sequence>
<gene>
    <name evidence="2" type="ORF">CBER1_11541</name>
</gene>
<dbReference type="CDD" id="cd18186">
    <property type="entry name" value="BTB_POZ_ZBTB_KLHL-like"/>
    <property type="match status" value="1"/>
</dbReference>
<dbReference type="Gene3D" id="3.30.710.10">
    <property type="entry name" value="Potassium Channel Kv1.1, Chain A"/>
    <property type="match status" value="1"/>
</dbReference>
<organism evidence="2 3">
    <name type="scientific">Cercospora berteroae</name>
    <dbReference type="NCBI Taxonomy" id="357750"/>
    <lineage>
        <taxon>Eukaryota</taxon>
        <taxon>Fungi</taxon>
        <taxon>Dikarya</taxon>
        <taxon>Ascomycota</taxon>
        <taxon>Pezizomycotina</taxon>
        <taxon>Dothideomycetes</taxon>
        <taxon>Dothideomycetidae</taxon>
        <taxon>Mycosphaerellales</taxon>
        <taxon>Mycosphaerellaceae</taxon>
        <taxon>Cercospora</taxon>
    </lineage>
</organism>
<dbReference type="AlphaFoldDB" id="A0A2S6CM61"/>
<reference evidence="3" key="1">
    <citation type="journal article" date="2017" name="bioRxiv">
        <title>Conservation of a gene cluster reveals novel cercosporin biosynthetic mechanisms and extends production to the genus Colletotrichum.</title>
        <authorList>
            <person name="de Jonge R."/>
            <person name="Ebert M.K."/>
            <person name="Huitt-Roehl C.R."/>
            <person name="Pal P."/>
            <person name="Suttle J.C."/>
            <person name="Spanner R.E."/>
            <person name="Neubauer J.D."/>
            <person name="Jurick W.M.II."/>
            <person name="Stott K.A."/>
            <person name="Secor G.A."/>
            <person name="Thomma B.P.H.J."/>
            <person name="Van de Peer Y."/>
            <person name="Townsend C.A."/>
            <person name="Bolton M.D."/>
        </authorList>
    </citation>
    <scope>NUCLEOTIDE SEQUENCE [LARGE SCALE GENOMIC DNA]</scope>
    <source>
        <strain evidence="3">CBS538.71</strain>
    </source>
</reference>
<name>A0A2S6CM61_9PEZI</name>
<protein>
    <recommendedName>
        <fullName evidence="1">BTB domain-containing protein</fullName>
    </recommendedName>
</protein>
<dbReference type="OrthoDB" id="6359816at2759"/>
<comment type="caution">
    <text evidence="2">The sequence shown here is derived from an EMBL/GenBank/DDBJ whole genome shotgun (WGS) entry which is preliminary data.</text>
</comment>
<keyword evidence="3" id="KW-1185">Reference proteome</keyword>